<gene>
    <name evidence="1" type="ORF">LJ752_04415</name>
</gene>
<dbReference type="EMBL" id="JAJFZQ010000003">
    <property type="protein sequence ID" value="MCC3265293.1"/>
    <property type="molecule type" value="Genomic_DNA"/>
</dbReference>
<organism evidence="1 2">
    <name type="scientific">Arthrobacter gengyunqii</name>
    <dbReference type="NCBI Taxonomy" id="2886940"/>
    <lineage>
        <taxon>Bacteria</taxon>
        <taxon>Bacillati</taxon>
        <taxon>Actinomycetota</taxon>
        <taxon>Actinomycetes</taxon>
        <taxon>Micrococcales</taxon>
        <taxon>Micrococcaceae</taxon>
        <taxon>Arthrobacter</taxon>
    </lineage>
</organism>
<name>A0ABS8GJ67_9MICC</name>
<keyword evidence="2" id="KW-1185">Reference proteome</keyword>
<proteinExistence type="predicted"/>
<protein>
    <submittedName>
        <fullName evidence="1">DUF6507 family protein</fullName>
    </submittedName>
</protein>
<dbReference type="RefSeq" id="WP_227890120.1">
    <property type="nucleotide sequence ID" value="NZ_JAJFZQ010000003.1"/>
</dbReference>
<accession>A0ABS8GJ67</accession>
<evidence type="ECO:0000313" key="1">
    <source>
        <dbReference type="EMBL" id="MCC3265293.1"/>
    </source>
</evidence>
<dbReference type="InterPro" id="IPR045436">
    <property type="entry name" value="DUF6507"/>
</dbReference>
<reference evidence="1" key="1">
    <citation type="submission" date="2021-10" db="EMBL/GenBank/DDBJ databases">
        <title>Novel species in genus Arthrobacter.</title>
        <authorList>
            <person name="Liu Y."/>
        </authorList>
    </citation>
    <scope>NUCLEOTIDE SEQUENCE</scope>
    <source>
        <strain evidence="1">Zg-Y786</strain>
    </source>
</reference>
<comment type="caution">
    <text evidence="1">The sequence shown here is derived from an EMBL/GenBank/DDBJ whole genome shotgun (WGS) entry which is preliminary data.</text>
</comment>
<evidence type="ECO:0000313" key="2">
    <source>
        <dbReference type="Proteomes" id="UP001139168"/>
    </source>
</evidence>
<sequence>MSSSVGVQVVNDGMRYDIDVAGVRGTLRVAQGHLEDLSVQDVRSAGNDVENGLGASRTRAAFSRYADEVLVRDTEATLTRIRNAIGGVSAAMDHYVGADHTMTADALRAARALPPRPAVRHPLSGSAAEQ</sequence>
<dbReference type="Pfam" id="PF20117">
    <property type="entry name" value="DUF6507"/>
    <property type="match status" value="1"/>
</dbReference>
<dbReference type="Proteomes" id="UP001139168">
    <property type="component" value="Unassembled WGS sequence"/>
</dbReference>